<sequence length="129" mass="13669">MKNIMAAVVVGLMGTGAAWAADPVFGMWQTQPDKGVYYHVEMKACGAKICGVFRQKFDNGAKVASDVIGKNAMFDLVATGNGEYEGKAWKPSNGKTYNGSGKLSGNSLKIGGCVLGGLICSKQTWKRLN</sequence>
<dbReference type="InterPro" id="IPR019223">
    <property type="entry name" value="DUF2147"/>
</dbReference>
<reference evidence="3" key="1">
    <citation type="journal article" date="2014" name="Int. J. Syst. Evol. Microbiol.">
        <title>Complete genome of a new Firmicutes species belonging to the dominant human colonic microbiota ('Ruminococcus bicirculans') reveals two chromosomes and a selective capacity to utilize plant glucans.</title>
        <authorList>
            <consortium name="NISC Comparative Sequencing Program"/>
            <person name="Wegmann U."/>
            <person name="Louis P."/>
            <person name="Goesmann A."/>
            <person name="Henrissat B."/>
            <person name="Duncan S.H."/>
            <person name="Flint H.J."/>
        </authorList>
    </citation>
    <scope>NUCLEOTIDE SEQUENCE</scope>
    <source>
        <strain evidence="3">NBRC 109915</strain>
    </source>
</reference>
<feature type="domain" description="DUF2147" evidence="2">
    <location>
        <begin position="26"/>
        <end position="127"/>
    </location>
</feature>
<gene>
    <name evidence="3" type="ORF">GCM10007927_08480</name>
</gene>
<proteinExistence type="predicted"/>
<comment type="caution">
    <text evidence="3">The sequence shown here is derived from an EMBL/GenBank/DDBJ whole genome shotgun (WGS) entry which is preliminary data.</text>
</comment>
<protein>
    <recommendedName>
        <fullName evidence="2">DUF2147 domain-containing protein</fullName>
    </recommendedName>
</protein>
<name>A0ABQ5VG33_9RHOB</name>
<dbReference type="Proteomes" id="UP001161388">
    <property type="component" value="Unassembled WGS sequence"/>
</dbReference>
<dbReference type="Pfam" id="PF09917">
    <property type="entry name" value="DUF2147"/>
    <property type="match status" value="1"/>
</dbReference>
<dbReference type="EMBL" id="BSNL01000001">
    <property type="protein sequence ID" value="GLQ26045.1"/>
    <property type="molecule type" value="Genomic_DNA"/>
</dbReference>
<keyword evidence="4" id="KW-1185">Reference proteome</keyword>
<reference evidence="3" key="2">
    <citation type="submission" date="2023-01" db="EMBL/GenBank/DDBJ databases">
        <title>Draft genome sequence of Sulfitobacter pacificus strain NBRC 109915.</title>
        <authorList>
            <person name="Sun Q."/>
            <person name="Mori K."/>
        </authorList>
    </citation>
    <scope>NUCLEOTIDE SEQUENCE</scope>
    <source>
        <strain evidence="3">NBRC 109915</strain>
    </source>
</reference>
<keyword evidence="1" id="KW-0732">Signal</keyword>
<evidence type="ECO:0000313" key="3">
    <source>
        <dbReference type="EMBL" id="GLQ26045.1"/>
    </source>
</evidence>
<dbReference type="PANTHER" id="PTHR36919">
    <property type="entry name" value="BLR1215 PROTEIN"/>
    <property type="match status" value="1"/>
</dbReference>
<evidence type="ECO:0000256" key="1">
    <source>
        <dbReference type="SAM" id="SignalP"/>
    </source>
</evidence>
<dbReference type="RefSeq" id="WP_284370887.1">
    <property type="nucleotide sequence ID" value="NZ_BSNL01000001.1"/>
</dbReference>
<dbReference type="PANTHER" id="PTHR36919:SF2">
    <property type="entry name" value="BLL6627 PROTEIN"/>
    <property type="match status" value="1"/>
</dbReference>
<evidence type="ECO:0000259" key="2">
    <source>
        <dbReference type="Pfam" id="PF09917"/>
    </source>
</evidence>
<accession>A0ABQ5VG33</accession>
<evidence type="ECO:0000313" key="4">
    <source>
        <dbReference type="Proteomes" id="UP001161388"/>
    </source>
</evidence>
<feature type="signal peptide" evidence="1">
    <location>
        <begin position="1"/>
        <end position="20"/>
    </location>
</feature>
<dbReference type="Gene3D" id="2.40.128.520">
    <property type="match status" value="1"/>
</dbReference>
<feature type="chain" id="PRO_5046695484" description="DUF2147 domain-containing protein" evidence="1">
    <location>
        <begin position="21"/>
        <end position="129"/>
    </location>
</feature>
<organism evidence="3 4">
    <name type="scientific">Sulfitobacter pacificus</name>
    <dbReference type="NCBI Taxonomy" id="1499314"/>
    <lineage>
        <taxon>Bacteria</taxon>
        <taxon>Pseudomonadati</taxon>
        <taxon>Pseudomonadota</taxon>
        <taxon>Alphaproteobacteria</taxon>
        <taxon>Rhodobacterales</taxon>
        <taxon>Roseobacteraceae</taxon>
        <taxon>Sulfitobacter</taxon>
    </lineage>
</organism>